<comment type="caution">
    <text evidence="5">The sequence shown here is derived from an EMBL/GenBank/DDBJ whole genome shotgun (WGS) entry which is preliminary data.</text>
</comment>
<evidence type="ECO:0000313" key="5">
    <source>
        <dbReference type="EMBL" id="GEL11319.1"/>
    </source>
</evidence>
<proteinExistence type="predicted"/>
<dbReference type="InterPro" id="IPR052940">
    <property type="entry name" value="Carb_Esterase_6"/>
</dbReference>
<dbReference type="SUPFAM" id="SSF88713">
    <property type="entry name" value="Glycoside hydrolase/deacetylase"/>
    <property type="match status" value="1"/>
</dbReference>
<dbReference type="AlphaFoldDB" id="A0A511CFG4"/>
<dbReference type="Proteomes" id="UP000182367">
    <property type="component" value="Unassembled WGS sequence"/>
</dbReference>
<dbReference type="Gene3D" id="3.40.50.1110">
    <property type="entry name" value="SGNH hydrolase"/>
    <property type="match status" value="1"/>
</dbReference>
<reference evidence="6 7" key="1">
    <citation type="submission" date="2016-10" db="EMBL/GenBank/DDBJ databases">
        <authorList>
            <person name="Varghese N."/>
            <person name="Submissions S."/>
        </authorList>
    </citation>
    <scope>NUCLEOTIDE SEQUENCE [LARGE SCALE GENOMIC DNA]</scope>
    <source>
        <strain evidence="6 7">Gm-149</strain>
    </source>
</reference>
<name>A0A511CFG4_9FLAO</name>
<feature type="domain" description="NodB homology" evidence="4">
    <location>
        <begin position="281"/>
        <end position="489"/>
    </location>
</feature>
<dbReference type="CDD" id="cd10918">
    <property type="entry name" value="CE4_NodB_like_5s_6s"/>
    <property type="match status" value="1"/>
</dbReference>
<evidence type="ECO:0000256" key="1">
    <source>
        <dbReference type="ARBA" id="ARBA00022801"/>
    </source>
</evidence>
<reference evidence="5 8" key="2">
    <citation type="submission" date="2019-07" db="EMBL/GenBank/DDBJ databases">
        <title>Whole genome shotgun sequence of Flavobacterium glycines NBRC 105008.</title>
        <authorList>
            <person name="Hosoyama A."/>
            <person name="Uohara A."/>
            <person name="Ohji S."/>
            <person name="Ichikawa N."/>
        </authorList>
    </citation>
    <scope>NUCLEOTIDE SEQUENCE [LARGE SCALE GENOMIC DNA]</scope>
    <source>
        <strain evidence="5 8">NBRC 105008</strain>
    </source>
</reference>
<evidence type="ECO:0000256" key="3">
    <source>
        <dbReference type="SAM" id="SignalP"/>
    </source>
</evidence>
<dbReference type="InterPro" id="IPR036514">
    <property type="entry name" value="SGNH_hydro_sf"/>
</dbReference>
<organism evidence="5 8">
    <name type="scientific">Flavobacterium glycines</name>
    <dbReference type="NCBI Taxonomy" id="551990"/>
    <lineage>
        <taxon>Bacteria</taxon>
        <taxon>Pseudomonadati</taxon>
        <taxon>Bacteroidota</taxon>
        <taxon>Flavobacteriia</taxon>
        <taxon>Flavobacteriales</taxon>
        <taxon>Flavobacteriaceae</taxon>
        <taxon>Flavobacterium</taxon>
    </lineage>
</organism>
<evidence type="ECO:0000313" key="7">
    <source>
        <dbReference type="Proteomes" id="UP000182367"/>
    </source>
</evidence>
<evidence type="ECO:0000256" key="2">
    <source>
        <dbReference type="SAM" id="MobiDB-lite"/>
    </source>
</evidence>
<keyword evidence="3" id="KW-0732">Signal</keyword>
<dbReference type="InterPro" id="IPR005181">
    <property type="entry name" value="SASA"/>
</dbReference>
<feature type="chain" id="PRO_5021800275" evidence="3">
    <location>
        <begin position="26"/>
        <end position="496"/>
    </location>
</feature>
<feature type="signal peptide" evidence="3">
    <location>
        <begin position="1"/>
        <end position="25"/>
    </location>
</feature>
<sequence length="496" mass="55555">MKIKLKIIFELISCLFLSIGFNAYAQNKTARTLDLYLLIGQSNMAGRGTVDAQSQETSEAILMLDKNNNWVVAKDPVHFDRASAGVGPAISFAKSMLEGKKNSQIGLIPCAWGGSPIKVWSPGAKYFDNFPYDEAVARAKVAMQSGVLKGILWHQGESDNDAKRAAVYLSKLKALVDNLRKDLNAPNLPFIAGEIGYFNKVNYINPIISQLPNEVANAAVVTAQDLTDGGDHLHFNTASARELGKRYAAAMKKLEGKTPEESNKSKAEKPKKVSLKKTAKAKVVLTFDDAEISHYNNVAPLLQKYGFKATFFVCDFPVKNAGEEKEFMNWNQIRELHKKGFEIGNHSGHHKNLTKLSPDKIKEEVKYIDDKCKEYGIPKPISFAYPGNRYDTISQRILKELGYQFARTGGAKYYKADKDSEFAIPSFTVISSDKYENRTLEALQNIKEEDILVLTFHGIPDILHPDYTTSIDFLKNILEYLKDKKYEVVAMKDLEK</sequence>
<evidence type="ECO:0000313" key="8">
    <source>
        <dbReference type="Proteomes" id="UP000321579"/>
    </source>
</evidence>
<dbReference type="Proteomes" id="UP000321579">
    <property type="component" value="Unassembled WGS sequence"/>
</dbReference>
<dbReference type="GO" id="GO:0016810">
    <property type="term" value="F:hydrolase activity, acting on carbon-nitrogen (but not peptide) bonds"/>
    <property type="evidence" value="ECO:0007669"/>
    <property type="project" value="InterPro"/>
</dbReference>
<keyword evidence="7" id="KW-1185">Reference proteome</keyword>
<dbReference type="GO" id="GO:0016788">
    <property type="term" value="F:hydrolase activity, acting on ester bonds"/>
    <property type="evidence" value="ECO:0007669"/>
    <property type="project" value="UniProtKB-ARBA"/>
</dbReference>
<dbReference type="Pfam" id="PF01522">
    <property type="entry name" value="Polysacc_deac_1"/>
    <property type="match status" value="1"/>
</dbReference>
<gene>
    <name evidence="5" type="ORF">FGL01_20580</name>
    <name evidence="6" type="ORF">SAMN05192550_2056</name>
</gene>
<protein>
    <submittedName>
        <fullName evidence="6">Peptidoglycan/xylan/chitin deacetylase, PgdA/CDA1 family</fullName>
    </submittedName>
</protein>
<dbReference type="SUPFAM" id="SSF52266">
    <property type="entry name" value="SGNH hydrolase"/>
    <property type="match status" value="1"/>
</dbReference>
<dbReference type="GO" id="GO:0005975">
    <property type="term" value="P:carbohydrate metabolic process"/>
    <property type="evidence" value="ECO:0007669"/>
    <property type="project" value="InterPro"/>
</dbReference>
<dbReference type="PANTHER" id="PTHR31988:SF19">
    <property type="entry name" value="9-O-ACETYL-N-ACETYLNEURAMINIC ACID DEACETYLASE-RELATED"/>
    <property type="match status" value="1"/>
</dbReference>
<evidence type="ECO:0000259" key="4">
    <source>
        <dbReference type="PROSITE" id="PS51677"/>
    </source>
</evidence>
<dbReference type="PROSITE" id="PS51677">
    <property type="entry name" value="NODB"/>
    <property type="match status" value="1"/>
</dbReference>
<dbReference type="RefSeq" id="WP_066323777.1">
    <property type="nucleotide sequence ID" value="NZ_BJVF01000003.1"/>
</dbReference>
<dbReference type="Gene3D" id="3.20.20.370">
    <property type="entry name" value="Glycoside hydrolase/deacetylase"/>
    <property type="match status" value="1"/>
</dbReference>
<evidence type="ECO:0000313" key="6">
    <source>
        <dbReference type="EMBL" id="SDJ41939.1"/>
    </source>
</evidence>
<feature type="compositionally biased region" description="Basic and acidic residues" evidence="2">
    <location>
        <begin position="254"/>
        <end position="271"/>
    </location>
</feature>
<dbReference type="InterPro" id="IPR002509">
    <property type="entry name" value="NODB_dom"/>
</dbReference>
<dbReference type="Pfam" id="PF03629">
    <property type="entry name" value="SASA"/>
    <property type="match status" value="1"/>
</dbReference>
<dbReference type="EMBL" id="FNEO01000003">
    <property type="protein sequence ID" value="SDJ41939.1"/>
    <property type="molecule type" value="Genomic_DNA"/>
</dbReference>
<accession>A0A511CFG4</accession>
<dbReference type="EMBL" id="BJVF01000003">
    <property type="protein sequence ID" value="GEL11319.1"/>
    <property type="molecule type" value="Genomic_DNA"/>
</dbReference>
<keyword evidence="1" id="KW-0378">Hydrolase</keyword>
<dbReference type="PANTHER" id="PTHR31988">
    <property type="entry name" value="ESTERASE, PUTATIVE (DUF303)-RELATED"/>
    <property type="match status" value="1"/>
</dbReference>
<feature type="region of interest" description="Disordered" evidence="2">
    <location>
        <begin position="254"/>
        <end position="273"/>
    </location>
</feature>
<dbReference type="InterPro" id="IPR011330">
    <property type="entry name" value="Glyco_hydro/deAcase_b/a-brl"/>
</dbReference>